<dbReference type="InterPro" id="IPR036047">
    <property type="entry name" value="F-box-like_dom_sf"/>
</dbReference>
<dbReference type="InterPro" id="IPR036322">
    <property type="entry name" value="WD40_repeat_dom_sf"/>
</dbReference>
<dbReference type="SUPFAM" id="SSF50978">
    <property type="entry name" value="WD40 repeat-like"/>
    <property type="match status" value="1"/>
</dbReference>
<protein>
    <recommendedName>
        <fullName evidence="1">F-box domain-containing protein</fullName>
    </recommendedName>
</protein>
<dbReference type="SUPFAM" id="SSF81383">
    <property type="entry name" value="F-box domain"/>
    <property type="match status" value="1"/>
</dbReference>
<dbReference type="Proteomes" id="UP000799429">
    <property type="component" value="Unassembled WGS sequence"/>
</dbReference>
<dbReference type="AlphaFoldDB" id="A0A9P4SGE8"/>
<dbReference type="InterPro" id="IPR001810">
    <property type="entry name" value="F-box_dom"/>
</dbReference>
<comment type="caution">
    <text evidence="2">The sequence shown here is derived from an EMBL/GenBank/DDBJ whole genome shotgun (WGS) entry which is preliminary data.</text>
</comment>
<gene>
    <name evidence="2" type="ORF">M501DRAFT_1054614</name>
</gene>
<dbReference type="CDD" id="cd09917">
    <property type="entry name" value="F-box_SF"/>
    <property type="match status" value="1"/>
</dbReference>
<feature type="domain" description="F-box" evidence="1">
    <location>
        <begin position="1"/>
        <end position="45"/>
    </location>
</feature>
<proteinExistence type="predicted"/>
<organism evidence="2 3">
    <name type="scientific">Patellaria atrata CBS 101060</name>
    <dbReference type="NCBI Taxonomy" id="1346257"/>
    <lineage>
        <taxon>Eukaryota</taxon>
        <taxon>Fungi</taxon>
        <taxon>Dikarya</taxon>
        <taxon>Ascomycota</taxon>
        <taxon>Pezizomycotina</taxon>
        <taxon>Dothideomycetes</taxon>
        <taxon>Dothideomycetes incertae sedis</taxon>
        <taxon>Patellariales</taxon>
        <taxon>Patellariaceae</taxon>
        <taxon>Patellaria</taxon>
    </lineage>
</organism>
<keyword evidence="3" id="KW-1185">Reference proteome</keyword>
<dbReference type="InterPro" id="IPR015943">
    <property type="entry name" value="WD40/YVTN_repeat-like_dom_sf"/>
</dbReference>
<dbReference type="Pfam" id="PF00646">
    <property type="entry name" value="F-box"/>
    <property type="match status" value="1"/>
</dbReference>
<evidence type="ECO:0000259" key="1">
    <source>
        <dbReference type="PROSITE" id="PS50181"/>
    </source>
</evidence>
<dbReference type="Gene3D" id="2.130.10.10">
    <property type="entry name" value="YVTN repeat-like/Quinoprotein amine dehydrogenase"/>
    <property type="match status" value="1"/>
</dbReference>
<name>A0A9P4SGE8_9PEZI</name>
<sequence length="600" mass="66522">MLSNLPIELLSNIVAYLPNAQTIHHLSRTCHALNAYVQKEGWKVFCRSNFPSIYLDADTDWQGAAQALTAASRNWDRRAFLARYLEPSGSVTDVTTWKPIPKWRRPRGQTMGYRPVLDSYEESTGPSWSARREVLAWSAGASLVVRVKQMGPEIADFFDRSSPMERDFYYDDRGHMISWFTYAPPGSQQGRDDITALRVLKPHQKDPQDGPADKFIIGTASGNLSVLNIDLSGHTRKVTTTKFETNGRQIRSADTSSSTSPLLSAVLDDADITLYRIPSGNDTSTVSAITDIPKLGSGFTGRVWTTSFLSNTRLAVSLGPSLAPLRIYEVGCDGIAQDPLRKFGLKDGIYDDKVEEATPTPRNTSSSTVYPIIPLPPSSQASRAVGELFFSGGFDGIVRLHDMRSPQNYVSTYADPAEDAAIFSLISLGRERIVAGNSRNCLIKVFDLRMAGGRIYHYLNATASQSETIASPAPKHPPTVDWNLFMNPRNLTSSHNTTWLNRWTRRTLESPVYSLSTPSFASPSLFAGVENNVVQLDFVSMLDRHPDPVFNPQLQHGRRIPRYGPLDAGRIWNPRGQVLEFAIERWGFIRGNSRGGMSGG</sequence>
<dbReference type="PROSITE" id="PS50181">
    <property type="entry name" value="FBOX"/>
    <property type="match status" value="1"/>
</dbReference>
<dbReference type="OrthoDB" id="1259151at2759"/>
<evidence type="ECO:0000313" key="3">
    <source>
        <dbReference type="Proteomes" id="UP000799429"/>
    </source>
</evidence>
<accession>A0A9P4SGE8</accession>
<reference evidence="2" key="1">
    <citation type="journal article" date="2020" name="Stud. Mycol.">
        <title>101 Dothideomycetes genomes: a test case for predicting lifestyles and emergence of pathogens.</title>
        <authorList>
            <person name="Haridas S."/>
            <person name="Albert R."/>
            <person name="Binder M."/>
            <person name="Bloem J."/>
            <person name="Labutti K."/>
            <person name="Salamov A."/>
            <person name="Andreopoulos B."/>
            <person name="Baker S."/>
            <person name="Barry K."/>
            <person name="Bills G."/>
            <person name="Bluhm B."/>
            <person name="Cannon C."/>
            <person name="Castanera R."/>
            <person name="Culley D."/>
            <person name="Daum C."/>
            <person name="Ezra D."/>
            <person name="Gonzalez J."/>
            <person name="Henrissat B."/>
            <person name="Kuo A."/>
            <person name="Liang C."/>
            <person name="Lipzen A."/>
            <person name="Lutzoni F."/>
            <person name="Magnuson J."/>
            <person name="Mondo S."/>
            <person name="Nolan M."/>
            <person name="Ohm R."/>
            <person name="Pangilinan J."/>
            <person name="Park H.-J."/>
            <person name="Ramirez L."/>
            <person name="Alfaro M."/>
            <person name="Sun H."/>
            <person name="Tritt A."/>
            <person name="Yoshinaga Y."/>
            <person name="Zwiers L.-H."/>
            <person name="Turgeon B."/>
            <person name="Goodwin S."/>
            <person name="Spatafora J."/>
            <person name="Crous P."/>
            <person name="Grigoriev I."/>
        </authorList>
    </citation>
    <scope>NUCLEOTIDE SEQUENCE</scope>
    <source>
        <strain evidence="2">CBS 101060</strain>
    </source>
</reference>
<dbReference type="EMBL" id="MU006090">
    <property type="protein sequence ID" value="KAF2841849.1"/>
    <property type="molecule type" value="Genomic_DNA"/>
</dbReference>
<evidence type="ECO:0000313" key="2">
    <source>
        <dbReference type="EMBL" id="KAF2841849.1"/>
    </source>
</evidence>